<dbReference type="PANTHER" id="PTHR12561:SF3">
    <property type="entry name" value="LIPOYLTRANSFERASE 1, MITOCHONDRIAL"/>
    <property type="match status" value="1"/>
</dbReference>
<comment type="similarity">
    <text evidence="3">Belongs to the LplA family.</text>
</comment>
<dbReference type="CDD" id="cd16443">
    <property type="entry name" value="LplA"/>
    <property type="match status" value="1"/>
</dbReference>
<dbReference type="Pfam" id="PF21948">
    <property type="entry name" value="LplA-B_cat"/>
    <property type="match status" value="1"/>
</dbReference>
<evidence type="ECO:0000256" key="1">
    <source>
        <dbReference type="ARBA" id="ARBA00003253"/>
    </source>
</evidence>
<reference evidence="6" key="1">
    <citation type="submission" date="2020-11" db="EMBL/GenBank/DDBJ databases">
        <title>Adaptations for nitrogen fixation in a non-lichenized fungal sporocarp promotes dispersal by wood-feeding termites.</title>
        <authorList>
            <consortium name="DOE Joint Genome Institute"/>
            <person name="Koch R.A."/>
            <person name="Yoon G."/>
            <person name="Arayal U."/>
            <person name="Lail K."/>
            <person name="Amirebrahimi M."/>
            <person name="Labutti K."/>
            <person name="Lipzen A."/>
            <person name="Riley R."/>
            <person name="Barry K."/>
            <person name="Henrissat B."/>
            <person name="Grigoriev I.V."/>
            <person name="Herr J.R."/>
            <person name="Aime M.C."/>
        </authorList>
    </citation>
    <scope>NUCLEOTIDE SEQUENCE</scope>
    <source>
        <strain evidence="6">MCA 3950</strain>
    </source>
</reference>
<dbReference type="PANTHER" id="PTHR12561">
    <property type="entry name" value="LIPOATE-PROTEIN LIGASE"/>
    <property type="match status" value="1"/>
</dbReference>
<dbReference type="GeneID" id="66110334"/>
<dbReference type="RefSeq" id="XP_043041174.1">
    <property type="nucleotide sequence ID" value="XM_043188037.1"/>
</dbReference>
<dbReference type="SUPFAM" id="SSF55681">
    <property type="entry name" value="Class II aaRS and biotin synthetases"/>
    <property type="match status" value="1"/>
</dbReference>
<keyword evidence="7" id="KW-1185">Reference proteome</keyword>
<evidence type="ECO:0000259" key="5">
    <source>
        <dbReference type="PROSITE" id="PS51733"/>
    </source>
</evidence>
<protein>
    <recommendedName>
        <fullName evidence="4">Putative lipoate-protein ligase A</fullName>
    </recommendedName>
</protein>
<dbReference type="GO" id="GO:0009249">
    <property type="term" value="P:protein lipoylation"/>
    <property type="evidence" value="ECO:0007669"/>
    <property type="project" value="InterPro"/>
</dbReference>
<sequence>MLSSSIVRRVTKRSGVCFGRFSSTHSIPQHSIYVSQSTDPYFNLSVEDWLFRHRAPEDPLLFIYRDKPCVIIGRNQNPWKEINLTALRETPSVPFVRRRSGGGTVYHDLGNTNYSIHLHRHSFDRKVTAQIILRAVRSLGIDAQLNDRNDICIGDKKISSCLFVLGLKHISGSAYKIVKNRAYHHGTMLISTHLEMLGELLRSKKDSMLTKGVASVPSPVCNLRQHDDNLSHEHFCEATISEFCRAYNVNEEVQHINEDTNLVDLDDVHRGVTELSSWEWAYGQTPEFTYTKSEAFEWGNVAAEIQAKHGVILESSIRISNAAASISEELTQEIESMVASLKGQKYGSISPEALVSSNIGPKEDVRRWLHDMMWN</sequence>
<dbReference type="Proteomes" id="UP000812287">
    <property type="component" value="Unassembled WGS sequence"/>
</dbReference>
<dbReference type="InterPro" id="IPR004562">
    <property type="entry name" value="LipoylTrfase_LipoateP_Ligase"/>
</dbReference>
<dbReference type="Gene3D" id="3.30.390.50">
    <property type="entry name" value="CO dehydrogenase flavoprotein, C-terminal domain"/>
    <property type="match status" value="1"/>
</dbReference>
<feature type="non-terminal residue" evidence="6">
    <location>
        <position position="1"/>
    </location>
</feature>
<feature type="domain" description="BPL/LPL catalytic" evidence="5">
    <location>
        <begin position="55"/>
        <end position="251"/>
    </location>
</feature>
<dbReference type="GO" id="GO:0005739">
    <property type="term" value="C:mitochondrion"/>
    <property type="evidence" value="ECO:0007669"/>
    <property type="project" value="TreeGrafter"/>
</dbReference>
<comment type="caution">
    <text evidence="6">The sequence shown here is derived from an EMBL/GenBank/DDBJ whole genome shotgun (WGS) entry which is preliminary data.</text>
</comment>
<dbReference type="GO" id="GO:0017118">
    <property type="term" value="F:lipoyltransferase activity"/>
    <property type="evidence" value="ECO:0007669"/>
    <property type="project" value="TreeGrafter"/>
</dbReference>
<comment type="function">
    <text evidence="1">Catalyzes both the ATP-dependent activation of exogenously supplied lipoate to lipoyl-AMP and the transfer of the activated lipoyl onto the lipoyl domains of lipoate-dependent enzymes.</text>
</comment>
<dbReference type="Gene3D" id="3.30.930.10">
    <property type="entry name" value="Bira Bifunctional Protein, Domain 2"/>
    <property type="match status" value="1"/>
</dbReference>
<gene>
    <name evidence="6" type="ORF">BT62DRAFT_947798</name>
</gene>
<dbReference type="NCBIfam" id="TIGR00545">
    <property type="entry name" value="lipoyltrans"/>
    <property type="match status" value="1"/>
</dbReference>
<dbReference type="PROSITE" id="PS51733">
    <property type="entry name" value="BPL_LPL_CATALYTIC"/>
    <property type="match status" value="1"/>
</dbReference>
<dbReference type="EMBL" id="MU250531">
    <property type="protein sequence ID" value="KAG7447674.1"/>
    <property type="molecule type" value="Genomic_DNA"/>
</dbReference>
<organism evidence="6 7">
    <name type="scientific">Guyanagaster necrorhizus</name>
    <dbReference type="NCBI Taxonomy" id="856835"/>
    <lineage>
        <taxon>Eukaryota</taxon>
        <taxon>Fungi</taxon>
        <taxon>Dikarya</taxon>
        <taxon>Basidiomycota</taxon>
        <taxon>Agaricomycotina</taxon>
        <taxon>Agaricomycetes</taxon>
        <taxon>Agaricomycetidae</taxon>
        <taxon>Agaricales</taxon>
        <taxon>Marasmiineae</taxon>
        <taxon>Physalacriaceae</taxon>
        <taxon>Guyanagaster</taxon>
    </lineage>
</organism>
<proteinExistence type="inferred from homology"/>
<dbReference type="GO" id="GO:0016874">
    <property type="term" value="F:ligase activity"/>
    <property type="evidence" value="ECO:0007669"/>
    <property type="project" value="UniProtKB-KW"/>
</dbReference>
<evidence type="ECO:0000313" key="6">
    <source>
        <dbReference type="EMBL" id="KAG7447674.1"/>
    </source>
</evidence>
<name>A0A9P7VWX3_9AGAR</name>
<evidence type="ECO:0000256" key="4">
    <source>
        <dbReference type="ARBA" id="ARBA00015925"/>
    </source>
</evidence>
<evidence type="ECO:0000256" key="2">
    <source>
        <dbReference type="ARBA" id="ARBA00005085"/>
    </source>
</evidence>
<evidence type="ECO:0000313" key="7">
    <source>
        <dbReference type="Proteomes" id="UP000812287"/>
    </source>
</evidence>
<evidence type="ECO:0000256" key="3">
    <source>
        <dbReference type="ARBA" id="ARBA00008242"/>
    </source>
</evidence>
<dbReference type="OrthoDB" id="201621at2759"/>
<dbReference type="AlphaFoldDB" id="A0A9P7VWX3"/>
<keyword evidence="6" id="KW-0436">Ligase</keyword>
<dbReference type="InterPro" id="IPR004143">
    <property type="entry name" value="BPL_LPL_catalytic"/>
</dbReference>
<accession>A0A9P7VWX3</accession>
<dbReference type="InterPro" id="IPR045864">
    <property type="entry name" value="aa-tRNA-synth_II/BPL/LPL"/>
</dbReference>
<comment type="pathway">
    <text evidence="2">Protein modification; protein lipoylation via exogenous pathway; protein N(6)-(lipoyl)lysine from lipoate: step 2/2.</text>
</comment>